<keyword evidence="2" id="KW-1185">Reference proteome</keyword>
<reference evidence="1 2" key="1">
    <citation type="submission" date="2020-12" db="EMBL/GenBank/DDBJ databases">
        <title>Streptomyces typhae sp. nov., a novel endophytic actinomycete isolated from the root of cattail pollen (Typha angustifolia L.).</title>
        <authorList>
            <person name="Peng C."/>
            <person name="Liu C."/>
        </authorList>
    </citation>
    <scope>NUCLEOTIDE SEQUENCE [LARGE SCALE GENOMIC DNA]</scope>
    <source>
        <strain evidence="1 2">JCM 4753</strain>
    </source>
</reference>
<sequence length="92" mass="10394">MADDDTQRCDPGESSEPQAVFDMEFVDWLPGGRVAIPVESQGRFTWLVVRGHVSEQARREFVREIQHIVGRGLWRQDWPPETESASPSSPGT</sequence>
<accession>A0ABS0XI55</accession>
<evidence type="ECO:0000313" key="1">
    <source>
        <dbReference type="EMBL" id="MBJ3812584.1"/>
    </source>
</evidence>
<dbReference type="RefSeq" id="WP_190120263.1">
    <property type="nucleotide sequence ID" value="NZ_BMVR01000022.1"/>
</dbReference>
<evidence type="ECO:0000313" key="2">
    <source>
        <dbReference type="Proteomes" id="UP000634780"/>
    </source>
</evidence>
<proteinExistence type="predicted"/>
<dbReference type="EMBL" id="JAEKOZ010000040">
    <property type="protein sequence ID" value="MBJ3812584.1"/>
    <property type="molecule type" value="Genomic_DNA"/>
</dbReference>
<organism evidence="1 2">
    <name type="scientific">Streptomyces flavofungini</name>
    <dbReference type="NCBI Taxonomy" id="68200"/>
    <lineage>
        <taxon>Bacteria</taxon>
        <taxon>Bacillati</taxon>
        <taxon>Actinomycetota</taxon>
        <taxon>Actinomycetes</taxon>
        <taxon>Kitasatosporales</taxon>
        <taxon>Streptomycetaceae</taxon>
        <taxon>Streptomyces</taxon>
    </lineage>
</organism>
<protein>
    <submittedName>
        <fullName evidence="1">Uncharacterized protein</fullName>
    </submittedName>
</protein>
<comment type="caution">
    <text evidence="1">The sequence shown here is derived from an EMBL/GenBank/DDBJ whole genome shotgun (WGS) entry which is preliminary data.</text>
</comment>
<name>A0ABS0XI55_9ACTN</name>
<gene>
    <name evidence="1" type="ORF">JGB26_36830</name>
</gene>
<dbReference type="Proteomes" id="UP000634780">
    <property type="component" value="Unassembled WGS sequence"/>
</dbReference>